<dbReference type="HOGENOM" id="CLU_050686_0_2_0"/>
<feature type="domain" description="SHS2" evidence="2">
    <location>
        <begin position="67"/>
        <end position="232"/>
    </location>
</feature>
<dbReference type="Proteomes" id="UP000002209">
    <property type="component" value="Chromosome"/>
</dbReference>
<dbReference type="PIRSF" id="PIRSF019169">
    <property type="entry name" value="PilM"/>
    <property type="match status" value="1"/>
</dbReference>
<dbReference type="InterPro" id="IPR043129">
    <property type="entry name" value="ATPase_NBD"/>
</dbReference>
<gene>
    <name evidence="3" type="primary">pilM</name>
    <name evidence="3" type="ordered locus">GAU_2518</name>
</gene>
<evidence type="ECO:0000313" key="3">
    <source>
        <dbReference type="EMBL" id="BAH39560.1"/>
    </source>
</evidence>
<name>C1ABF4_GEMAT</name>
<organism evidence="3 4">
    <name type="scientific">Gemmatimonas aurantiaca (strain DSM 14586 / JCM 11422 / NBRC 100505 / T-27)</name>
    <dbReference type="NCBI Taxonomy" id="379066"/>
    <lineage>
        <taxon>Bacteria</taxon>
        <taxon>Pseudomonadati</taxon>
        <taxon>Gemmatimonadota</taxon>
        <taxon>Gemmatimonadia</taxon>
        <taxon>Gemmatimonadales</taxon>
        <taxon>Gemmatimonadaceae</taxon>
        <taxon>Gemmatimonas</taxon>
    </lineage>
</organism>
<dbReference type="KEGG" id="gau:GAU_2518"/>
<dbReference type="eggNOG" id="COG4972">
    <property type="taxonomic scope" value="Bacteria"/>
</dbReference>
<dbReference type="PANTHER" id="PTHR32432">
    <property type="entry name" value="CELL DIVISION PROTEIN FTSA-RELATED"/>
    <property type="match status" value="1"/>
</dbReference>
<dbReference type="InterPro" id="IPR050696">
    <property type="entry name" value="FtsA/MreB"/>
</dbReference>
<dbReference type="AlphaFoldDB" id="C1ABF4"/>
<dbReference type="Gene3D" id="3.30.1490.300">
    <property type="match status" value="1"/>
</dbReference>
<dbReference type="STRING" id="379066.GAU_2518"/>
<dbReference type="GO" id="GO:0051301">
    <property type="term" value="P:cell division"/>
    <property type="evidence" value="ECO:0007669"/>
    <property type="project" value="InterPro"/>
</dbReference>
<reference evidence="4" key="1">
    <citation type="submission" date="2006-03" db="EMBL/GenBank/DDBJ databases">
        <title>Complete genome sequence of Gemmatimonas aurantiaca T-27 that represents a novel phylum Gemmatimonadetes.</title>
        <authorList>
            <person name="Takasaki K."/>
            <person name="Ichikawa N."/>
            <person name="Miura H."/>
            <person name="Matsushita S."/>
            <person name="Watanabe Y."/>
            <person name="Oguchi A."/>
            <person name="Ankai A."/>
            <person name="Yashiro I."/>
            <person name="Takahashi M."/>
            <person name="Terui Y."/>
            <person name="Fukui S."/>
            <person name="Yokoyama H."/>
            <person name="Tanikawa S."/>
            <person name="Hanada S."/>
            <person name="Kamagata Y."/>
            <person name="Fujita N."/>
        </authorList>
    </citation>
    <scope>NUCLEOTIDE SEQUENCE [LARGE SCALE GENOMIC DNA]</scope>
    <source>
        <strain evidence="4">T-27 / DSM 14586 / JCM 11422 / NBRC 100505</strain>
    </source>
</reference>
<dbReference type="InterPro" id="IPR005883">
    <property type="entry name" value="PilM"/>
</dbReference>
<proteinExistence type="predicted"/>
<dbReference type="SMART" id="SM00842">
    <property type="entry name" value="FtsA"/>
    <property type="match status" value="1"/>
</dbReference>
<evidence type="ECO:0000313" key="4">
    <source>
        <dbReference type="Proteomes" id="UP000002209"/>
    </source>
</evidence>
<dbReference type="NCBIfam" id="TIGR01175">
    <property type="entry name" value="pilM"/>
    <property type="match status" value="1"/>
</dbReference>
<accession>C1ABF4</accession>
<dbReference type="EMBL" id="AP009153">
    <property type="protein sequence ID" value="BAH39560.1"/>
    <property type="molecule type" value="Genomic_DNA"/>
</dbReference>
<dbReference type="Pfam" id="PF11104">
    <property type="entry name" value="PilM_2"/>
    <property type="match status" value="1"/>
</dbReference>
<evidence type="ECO:0000259" key="2">
    <source>
        <dbReference type="SMART" id="SM00842"/>
    </source>
</evidence>
<dbReference type="SUPFAM" id="SSF53067">
    <property type="entry name" value="Actin-like ATPase domain"/>
    <property type="match status" value="2"/>
</dbReference>
<feature type="region of interest" description="Disordered" evidence="1">
    <location>
        <begin position="25"/>
        <end position="44"/>
    </location>
</feature>
<sequence>MGSRTGRTPRGGRYLVRLGSFQGRHDRNRQVNLSRRKGPRRDTRMRKHALTLQPPTPMALFGRKKLTVGLDVGSGLVKAVVIDHSSGTPELAKVVITPLNDTAIVEGEVMDHGIVADAIRQTLSATGIKTKHIVTAVGGRDVIVKKITMERVKEAQARELMRWEAEQHVPFDMDSVELDFQVLDPDSDGLDMSVLLVAAKRELVESKQSLLQEAGATASVIDVDAFALHNAFETNYPDAMNGTVALLNIGNEVTNLNILDEGVPILTRDLGVGTRRFREDLQREQGISADEAEDLIRSFDRQPVLENAVALRGEELAVGVERAATFLATSSRNFGQIRAVYACGGGARVPGLLAWLSDRLRIPVQPANAFAKLTVREGALEFLSTDEVAPLLMLPVGLALRAAA</sequence>
<dbReference type="PANTHER" id="PTHR32432:SF3">
    <property type="entry name" value="ETHANOLAMINE UTILIZATION PROTEIN EUTJ"/>
    <property type="match status" value="1"/>
</dbReference>
<keyword evidence="4" id="KW-1185">Reference proteome</keyword>
<evidence type="ECO:0000256" key="1">
    <source>
        <dbReference type="SAM" id="MobiDB-lite"/>
    </source>
</evidence>
<dbReference type="Gene3D" id="3.30.420.40">
    <property type="match status" value="2"/>
</dbReference>
<dbReference type="InterPro" id="IPR003494">
    <property type="entry name" value="SHS2_FtsA"/>
</dbReference>
<protein>
    <submittedName>
        <fullName evidence="3">Putative type IV pilus assembly protein PilM</fullName>
    </submittedName>
</protein>
<feature type="compositionally biased region" description="Basic residues" evidence="1">
    <location>
        <begin position="34"/>
        <end position="44"/>
    </location>
</feature>
<dbReference type="CDD" id="cd24049">
    <property type="entry name" value="ASKHA_NBD_PilM"/>
    <property type="match status" value="1"/>
</dbReference>